<feature type="region of interest" description="Disordered" evidence="1">
    <location>
        <begin position="171"/>
        <end position="192"/>
    </location>
</feature>
<keyword evidence="2" id="KW-0732">Signal</keyword>
<organism evidence="3 4">
    <name type="scientific">Streptomyces synnematoformans</name>
    <dbReference type="NCBI Taxonomy" id="415721"/>
    <lineage>
        <taxon>Bacteria</taxon>
        <taxon>Bacillati</taxon>
        <taxon>Actinomycetota</taxon>
        <taxon>Actinomycetes</taxon>
        <taxon>Kitasatosporales</taxon>
        <taxon>Streptomycetaceae</taxon>
        <taxon>Streptomyces</taxon>
    </lineage>
</organism>
<feature type="chain" id="PRO_5046452485" description="Lipoprotein" evidence="2">
    <location>
        <begin position="23"/>
        <end position="192"/>
    </location>
</feature>
<evidence type="ECO:0000313" key="4">
    <source>
        <dbReference type="Proteomes" id="UP001500443"/>
    </source>
</evidence>
<dbReference type="EMBL" id="BAAAPF010000003">
    <property type="protein sequence ID" value="GAA2107771.1"/>
    <property type="molecule type" value="Genomic_DNA"/>
</dbReference>
<dbReference type="PROSITE" id="PS51257">
    <property type="entry name" value="PROKAR_LIPOPROTEIN"/>
    <property type="match status" value="1"/>
</dbReference>
<gene>
    <name evidence="3" type="ORF">GCM10009802_03110</name>
</gene>
<evidence type="ECO:0000256" key="1">
    <source>
        <dbReference type="SAM" id="MobiDB-lite"/>
    </source>
</evidence>
<name>A0ABN2XB24_9ACTN</name>
<accession>A0ABN2XB24</accession>
<evidence type="ECO:0008006" key="5">
    <source>
        <dbReference type="Google" id="ProtNLM"/>
    </source>
</evidence>
<evidence type="ECO:0000313" key="3">
    <source>
        <dbReference type="EMBL" id="GAA2107771.1"/>
    </source>
</evidence>
<dbReference type="Proteomes" id="UP001500443">
    <property type="component" value="Unassembled WGS sequence"/>
</dbReference>
<dbReference type="RefSeq" id="WP_344287029.1">
    <property type="nucleotide sequence ID" value="NZ_BAAAPF010000003.1"/>
</dbReference>
<evidence type="ECO:0000256" key="2">
    <source>
        <dbReference type="SAM" id="SignalP"/>
    </source>
</evidence>
<keyword evidence="4" id="KW-1185">Reference proteome</keyword>
<reference evidence="3 4" key="1">
    <citation type="journal article" date="2019" name="Int. J. Syst. Evol. Microbiol.">
        <title>The Global Catalogue of Microorganisms (GCM) 10K type strain sequencing project: providing services to taxonomists for standard genome sequencing and annotation.</title>
        <authorList>
            <consortium name="The Broad Institute Genomics Platform"/>
            <consortium name="The Broad Institute Genome Sequencing Center for Infectious Disease"/>
            <person name="Wu L."/>
            <person name="Ma J."/>
        </authorList>
    </citation>
    <scope>NUCLEOTIDE SEQUENCE [LARGE SCALE GENOMIC DNA]</scope>
    <source>
        <strain evidence="3 4">JCM 15481</strain>
    </source>
</reference>
<comment type="caution">
    <text evidence="3">The sequence shown here is derived from an EMBL/GenBank/DDBJ whole genome shotgun (WGS) entry which is preliminary data.</text>
</comment>
<feature type="signal peptide" evidence="2">
    <location>
        <begin position="1"/>
        <end position="22"/>
    </location>
</feature>
<protein>
    <recommendedName>
        <fullName evidence="5">Lipoprotein</fullName>
    </recommendedName>
</protein>
<proteinExistence type="predicted"/>
<sequence length="192" mass="21123">MRRLTTLTAAAVAVLLLFGAAACTDDKDAQEREADARQKGYEDLVARQPGKTMGFSPTRETINFWIETWDKPKKLSYVYIQNANGDYGYMVLEGLPTSYCATQKPSYEIRSRHDSPVVVPAPATDGAYYSGGQCNAYYGKDATTGAYLEFTVGANQSYFLFDRPMELPEYQDAAPLGPTAIDDVPASKRAGR</sequence>